<dbReference type="EMBL" id="MU155143">
    <property type="protein sequence ID" value="KAF9484458.1"/>
    <property type="molecule type" value="Genomic_DNA"/>
</dbReference>
<keyword evidence="3" id="KW-0862">Zinc</keyword>
<sequence>MSLLSQQRQPLRSRVLQQPSNPSPARQCRTVSGSKRARSPEHAELQTHPSLKRARALVDVTPTRSKATERERSEQKAQRLREREQKEDEFRRKYTSAFASWRFYIDSETIDHKTAQAFKSRILLLKGRVEDFFSSSATHFITERPSPKAKLEEKENKGGLMSPIKLRGEDSARSLVAKAMEYEMKIWNSTKLASVLDRCLTDTTVKNISATRHTAGPSAGPNRSLSRLLQTEKIHGTTERDPTQRRHDWHYFSRGSVFVLVEDIHQQLATIAAHEYPIVKDKSARKPWPVLYCHPLARNPFGPFDEKEQKRYEKQLNNEKKDEVQRDMAKKQKLLEALKRKAETTQSLKAAAISNAGGANLRKSISVSNLRRRYSHPVAGQHGGGGLIDLDADEDEIEPANASGYNPSAAGMNYIAASGNSVGITSNTGTTSTSSRFQRNINGASAFTDKFGRHVVTSLKMSTKEKVEAGPSNNPMGPPTKVPMLRKSKSTNTMKLPKRDEGAKPGYCESCRVKFEDFTMHTTSTKHRKFATNPANFAALDTVLARLQRRTNEQTSLCLAQQAMQVRLSCAEHRSNHSQELCSP</sequence>
<dbReference type="InterPro" id="IPR013939">
    <property type="entry name" value="Regulatory_Dfp1/Him1"/>
</dbReference>
<dbReference type="InterPro" id="IPR051590">
    <property type="entry name" value="Replication_Regulatory_Kinase"/>
</dbReference>
<keyword evidence="9" id="KW-1185">Reference proteome</keyword>
<dbReference type="GO" id="GO:0031431">
    <property type="term" value="C:Dbf4-dependent protein kinase complex"/>
    <property type="evidence" value="ECO:0007669"/>
    <property type="project" value="TreeGrafter"/>
</dbReference>
<evidence type="ECO:0000313" key="9">
    <source>
        <dbReference type="Proteomes" id="UP000807469"/>
    </source>
</evidence>
<feature type="domain" description="DBF4-type" evidence="7">
    <location>
        <begin position="501"/>
        <end position="550"/>
    </location>
</feature>
<dbReference type="GO" id="GO:0010571">
    <property type="term" value="P:positive regulation of nuclear cell cycle DNA replication"/>
    <property type="evidence" value="ECO:0007669"/>
    <property type="project" value="TreeGrafter"/>
</dbReference>
<keyword evidence="2 4" id="KW-0863">Zinc-finger</keyword>
<keyword evidence="1" id="KW-0479">Metal-binding</keyword>
<evidence type="ECO:0000256" key="5">
    <source>
        <dbReference type="SAM" id="Coils"/>
    </source>
</evidence>
<organism evidence="8 9">
    <name type="scientific">Pholiota conissans</name>
    <dbReference type="NCBI Taxonomy" id="109636"/>
    <lineage>
        <taxon>Eukaryota</taxon>
        <taxon>Fungi</taxon>
        <taxon>Dikarya</taxon>
        <taxon>Basidiomycota</taxon>
        <taxon>Agaricomycotina</taxon>
        <taxon>Agaricomycetes</taxon>
        <taxon>Agaricomycetidae</taxon>
        <taxon>Agaricales</taxon>
        <taxon>Agaricineae</taxon>
        <taxon>Strophariaceae</taxon>
        <taxon>Pholiota</taxon>
    </lineage>
</organism>
<evidence type="ECO:0000256" key="6">
    <source>
        <dbReference type="SAM" id="MobiDB-lite"/>
    </source>
</evidence>
<dbReference type="GO" id="GO:1901987">
    <property type="term" value="P:regulation of cell cycle phase transition"/>
    <property type="evidence" value="ECO:0007669"/>
    <property type="project" value="TreeGrafter"/>
</dbReference>
<evidence type="ECO:0000256" key="2">
    <source>
        <dbReference type="ARBA" id="ARBA00022771"/>
    </source>
</evidence>
<dbReference type="OrthoDB" id="21380at2759"/>
<accession>A0A9P5ZAH1</accession>
<dbReference type="InterPro" id="IPR038545">
    <property type="entry name" value="Znf_DBF_sf"/>
</dbReference>
<feature type="region of interest" description="Disordered" evidence="6">
    <location>
        <begin position="1"/>
        <end position="89"/>
    </location>
</feature>
<dbReference type="Pfam" id="PF08630">
    <property type="entry name" value="Dfp1_Him1_M"/>
    <property type="match status" value="1"/>
</dbReference>
<dbReference type="PANTHER" id="PTHR15375">
    <property type="entry name" value="ACTIVATOR OF S-PHASE KINASE-RELATED"/>
    <property type="match status" value="1"/>
</dbReference>
<feature type="coiled-coil region" evidence="5">
    <location>
        <begin position="321"/>
        <end position="348"/>
    </location>
</feature>
<dbReference type="GO" id="GO:0008270">
    <property type="term" value="F:zinc ion binding"/>
    <property type="evidence" value="ECO:0007669"/>
    <property type="project" value="UniProtKB-KW"/>
</dbReference>
<feature type="compositionally biased region" description="Basic and acidic residues" evidence="6">
    <location>
        <begin position="144"/>
        <end position="157"/>
    </location>
</feature>
<dbReference type="Pfam" id="PF07535">
    <property type="entry name" value="zf-DBF"/>
    <property type="match status" value="1"/>
</dbReference>
<feature type="region of interest" description="Disordered" evidence="6">
    <location>
        <begin position="463"/>
        <end position="502"/>
    </location>
</feature>
<feature type="compositionally biased region" description="Basic and acidic residues" evidence="6">
    <location>
        <begin position="66"/>
        <end position="89"/>
    </location>
</feature>
<evidence type="ECO:0000256" key="4">
    <source>
        <dbReference type="PROSITE-ProRule" id="PRU00600"/>
    </source>
</evidence>
<feature type="compositionally biased region" description="Polar residues" evidence="6">
    <location>
        <begin position="1"/>
        <end position="33"/>
    </location>
</feature>
<reference evidence="8" key="1">
    <citation type="submission" date="2020-11" db="EMBL/GenBank/DDBJ databases">
        <authorList>
            <consortium name="DOE Joint Genome Institute"/>
            <person name="Ahrendt S."/>
            <person name="Riley R."/>
            <person name="Andreopoulos W."/>
            <person name="Labutti K."/>
            <person name="Pangilinan J."/>
            <person name="Ruiz-Duenas F.J."/>
            <person name="Barrasa J.M."/>
            <person name="Sanchez-Garcia M."/>
            <person name="Camarero S."/>
            <person name="Miyauchi S."/>
            <person name="Serrano A."/>
            <person name="Linde D."/>
            <person name="Babiker R."/>
            <person name="Drula E."/>
            <person name="Ayuso-Fernandez I."/>
            <person name="Pacheco R."/>
            <person name="Padilla G."/>
            <person name="Ferreira P."/>
            <person name="Barriuso J."/>
            <person name="Kellner H."/>
            <person name="Castanera R."/>
            <person name="Alfaro M."/>
            <person name="Ramirez L."/>
            <person name="Pisabarro A.G."/>
            <person name="Kuo A."/>
            <person name="Tritt A."/>
            <person name="Lipzen A."/>
            <person name="He G."/>
            <person name="Yan M."/>
            <person name="Ng V."/>
            <person name="Cullen D."/>
            <person name="Martin F."/>
            <person name="Rosso M.-N."/>
            <person name="Henrissat B."/>
            <person name="Hibbett D."/>
            <person name="Martinez A.T."/>
            <person name="Grigoriev I.V."/>
        </authorList>
    </citation>
    <scope>NUCLEOTIDE SEQUENCE</scope>
    <source>
        <strain evidence="8">CIRM-BRFM 674</strain>
    </source>
</reference>
<dbReference type="GO" id="GO:0043539">
    <property type="term" value="F:protein serine/threonine kinase activator activity"/>
    <property type="evidence" value="ECO:0007669"/>
    <property type="project" value="TreeGrafter"/>
</dbReference>
<dbReference type="Pfam" id="PF22437">
    <property type="entry name" value="DBF4_BRCT"/>
    <property type="match status" value="1"/>
</dbReference>
<dbReference type="PROSITE" id="PS51265">
    <property type="entry name" value="ZF_DBF4"/>
    <property type="match status" value="1"/>
</dbReference>
<dbReference type="FunFam" id="6.10.250.3410:FF:000001">
    <property type="entry name" value="Protein DBF4 homolog A"/>
    <property type="match status" value="1"/>
</dbReference>
<dbReference type="Gene3D" id="6.10.250.3410">
    <property type="entry name" value="DBF zinc finger"/>
    <property type="match status" value="1"/>
</dbReference>
<dbReference type="InterPro" id="IPR036420">
    <property type="entry name" value="BRCT_dom_sf"/>
</dbReference>
<feature type="region of interest" description="Disordered" evidence="6">
    <location>
        <begin position="144"/>
        <end position="164"/>
    </location>
</feature>
<keyword evidence="5" id="KW-0175">Coiled coil</keyword>
<dbReference type="Proteomes" id="UP000807469">
    <property type="component" value="Unassembled WGS sequence"/>
</dbReference>
<dbReference type="SMART" id="SM00586">
    <property type="entry name" value="ZnF_DBF"/>
    <property type="match status" value="1"/>
</dbReference>
<dbReference type="InterPro" id="IPR006572">
    <property type="entry name" value="Znf_DBF"/>
</dbReference>
<protein>
    <recommendedName>
        <fullName evidence="7">DBF4-type domain-containing protein</fullName>
    </recommendedName>
</protein>
<proteinExistence type="predicted"/>
<dbReference type="GO" id="GO:0003676">
    <property type="term" value="F:nucleic acid binding"/>
    <property type="evidence" value="ECO:0007669"/>
    <property type="project" value="InterPro"/>
</dbReference>
<dbReference type="AlphaFoldDB" id="A0A9P5ZAH1"/>
<gene>
    <name evidence="8" type="ORF">BDN70DRAFT_989551</name>
</gene>
<evidence type="ECO:0000259" key="7">
    <source>
        <dbReference type="PROSITE" id="PS51265"/>
    </source>
</evidence>
<evidence type="ECO:0000313" key="8">
    <source>
        <dbReference type="EMBL" id="KAF9484458.1"/>
    </source>
</evidence>
<dbReference type="Gene3D" id="3.40.50.10190">
    <property type="entry name" value="BRCT domain"/>
    <property type="match status" value="1"/>
</dbReference>
<evidence type="ECO:0000256" key="1">
    <source>
        <dbReference type="ARBA" id="ARBA00022723"/>
    </source>
</evidence>
<dbReference type="PANTHER" id="PTHR15375:SF26">
    <property type="entry name" value="PROTEIN CHIFFON"/>
    <property type="match status" value="1"/>
</dbReference>
<comment type="caution">
    <text evidence="8">The sequence shown here is derived from an EMBL/GenBank/DDBJ whole genome shotgun (WGS) entry which is preliminary data.</text>
</comment>
<dbReference type="InterPro" id="IPR055116">
    <property type="entry name" value="DBF4_BRCT"/>
</dbReference>
<name>A0A9P5ZAH1_9AGAR</name>
<evidence type="ECO:0000256" key="3">
    <source>
        <dbReference type="ARBA" id="ARBA00022833"/>
    </source>
</evidence>